<dbReference type="EMBL" id="JBELOE010000125">
    <property type="protein sequence ID" value="MER2491515.1"/>
    <property type="molecule type" value="Genomic_DNA"/>
</dbReference>
<reference evidence="1 2" key="1">
    <citation type="submission" date="2024-06" db="EMBL/GenBank/DDBJ databases">
        <authorList>
            <person name="Chen R.Y."/>
        </authorList>
    </citation>
    <scope>NUCLEOTIDE SEQUENCE [LARGE SCALE GENOMIC DNA]</scope>
    <source>
        <strain evidence="1 2">D2</strain>
    </source>
</reference>
<accession>A0ABV1RF26</accession>
<dbReference type="InterPro" id="IPR021343">
    <property type="entry name" value="DUF2960"/>
</dbReference>
<evidence type="ECO:0000313" key="2">
    <source>
        <dbReference type="Proteomes" id="UP001467690"/>
    </source>
</evidence>
<dbReference type="RefSeq" id="WP_143870997.1">
    <property type="nucleotide sequence ID" value="NZ_CP041660.1"/>
</dbReference>
<evidence type="ECO:0000313" key="1">
    <source>
        <dbReference type="EMBL" id="MER2491515.1"/>
    </source>
</evidence>
<organism evidence="1 2">
    <name type="scientific">Catenovulum sediminis</name>
    <dbReference type="NCBI Taxonomy" id="1740262"/>
    <lineage>
        <taxon>Bacteria</taxon>
        <taxon>Pseudomonadati</taxon>
        <taxon>Pseudomonadota</taxon>
        <taxon>Gammaproteobacteria</taxon>
        <taxon>Alteromonadales</taxon>
        <taxon>Alteromonadaceae</taxon>
        <taxon>Catenovulum</taxon>
    </lineage>
</organism>
<protein>
    <submittedName>
        <fullName evidence="1">DUF2960 family protein</fullName>
    </submittedName>
</protein>
<comment type="caution">
    <text evidence="1">The sequence shown here is derived from an EMBL/GenBank/DDBJ whole genome shotgun (WGS) entry which is preliminary data.</text>
</comment>
<dbReference type="Pfam" id="PF11173">
    <property type="entry name" value="DUF2960"/>
    <property type="match status" value="1"/>
</dbReference>
<proteinExistence type="predicted"/>
<name>A0ABV1RF26_9ALTE</name>
<gene>
    <name evidence="1" type="ORF">ABS311_06435</name>
</gene>
<sequence length="83" mass="9753">MARKIIYVYKQKRKEINFSYDKHIDAYEAAAAAEGIDLTDFLQMEEQVRISAKSNAAVKNFREESFKKMGFGEIRWEKIEAEK</sequence>
<keyword evidence="2" id="KW-1185">Reference proteome</keyword>
<dbReference type="Proteomes" id="UP001467690">
    <property type="component" value="Unassembled WGS sequence"/>
</dbReference>